<dbReference type="GO" id="GO:0008902">
    <property type="term" value="F:hydroxymethylpyrimidine kinase activity"/>
    <property type="evidence" value="ECO:0007669"/>
    <property type="project" value="TreeGrafter"/>
</dbReference>
<dbReference type="Gene3D" id="1.20.910.10">
    <property type="entry name" value="Heme oxygenase-like"/>
    <property type="match status" value="1"/>
</dbReference>
<dbReference type="CDD" id="cd01169">
    <property type="entry name" value="HMPP_kinase"/>
    <property type="match status" value="1"/>
</dbReference>
<sequence>MGAITVEHPVVLTIAGTDPSGGAGIQADLKTFTAHRCYGTSVITALVAQNTTGVQAVHPSPAEFIQQQIRSVLEDIDVRAIKTGMLYDTNAIRAIVQSLKSHYTSTFPPLVCDPVCVSTSGHTLLKPDAVESMIEELFPLASLITPNKSEAELILSHKGQHPTAPISSLEDMLIAAKHLLALSPKAVLLKGGHVTTSIADVDAVVAKKGDGSISVVRGGLLGENMEILQIVEQDVSKIPLVVDVLYDGKQTTLFVRPRVDSTSTHGTGCTLSAALVCALSRGADLVEATRQATQYTHLGIETAIPLGKGNGPLNHVHSIMPRLIPPPTPSVPHPFTRLLIESNAEVWKAYVQHEFVVELAKGKLDRACFLHFIKQDYLYLKYYARAYGLLAAKTTTFTGIASATQTILNVIHEVSNHKAFCAKWGISEADLEATAESPATTAYGAFIMDVGLRGDTSALLMAVAACLLGYGEVGLWLKKEAAKANSWVVLEGNPYLAWIESYSGEDYQGAVKTGLEVIEAMAAEDPPSQKRFEEWCTIWGRCTRLEKGFWDMAIGLL</sequence>
<protein>
    <submittedName>
        <fullName evidence="3">Uncharacterized protein</fullName>
    </submittedName>
</protein>
<dbReference type="Gene3D" id="3.40.1190.20">
    <property type="match status" value="1"/>
</dbReference>
<name>A0A4R0R4R4_9APHY</name>
<evidence type="ECO:0000313" key="4">
    <source>
        <dbReference type="Proteomes" id="UP000292702"/>
    </source>
</evidence>
<dbReference type="GO" id="GO:0005829">
    <property type="term" value="C:cytosol"/>
    <property type="evidence" value="ECO:0007669"/>
    <property type="project" value="TreeGrafter"/>
</dbReference>
<dbReference type="GO" id="GO:0008972">
    <property type="term" value="F:phosphomethylpyrimidine kinase activity"/>
    <property type="evidence" value="ECO:0007669"/>
    <property type="project" value="InterPro"/>
</dbReference>
<dbReference type="InterPro" id="IPR029056">
    <property type="entry name" value="Ribokinase-like"/>
</dbReference>
<dbReference type="InterPro" id="IPR004305">
    <property type="entry name" value="Thiaminase-2/PQQC"/>
</dbReference>
<dbReference type="SUPFAM" id="SSF48613">
    <property type="entry name" value="Heme oxygenase-like"/>
    <property type="match status" value="1"/>
</dbReference>
<feature type="domain" description="Pyridoxamine kinase/Phosphomethylpyrimidine kinase" evidence="2">
    <location>
        <begin position="241"/>
        <end position="314"/>
    </location>
</feature>
<dbReference type="NCBIfam" id="TIGR00097">
    <property type="entry name" value="HMP-P_kinase"/>
    <property type="match status" value="1"/>
</dbReference>
<keyword evidence="4" id="KW-1185">Reference proteome</keyword>
<dbReference type="InterPro" id="IPR013749">
    <property type="entry name" value="PM/HMP-P_kinase-1"/>
</dbReference>
<dbReference type="AlphaFoldDB" id="A0A4R0R4R4"/>
<dbReference type="OrthoDB" id="10028886at2759"/>
<comment type="caution">
    <text evidence="3">The sequence shown here is derived from an EMBL/GenBank/DDBJ whole genome shotgun (WGS) entry which is preliminary data.</text>
</comment>
<dbReference type="Proteomes" id="UP000292702">
    <property type="component" value="Unassembled WGS sequence"/>
</dbReference>
<dbReference type="GO" id="GO:0009228">
    <property type="term" value="P:thiamine biosynthetic process"/>
    <property type="evidence" value="ECO:0007669"/>
    <property type="project" value="InterPro"/>
</dbReference>
<dbReference type="STRING" id="92696.A0A4R0R4R4"/>
<feature type="domain" description="Pyridoxamine kinase/Phosphomethylpyrimidine kinase" evidence="2">
    <location>
        <begin position="18"/>
        <end position="206"/>
    </location>
</feature>
<dbReference type="CDD" id="cd19367">
    <property type="entry name" value="TenA_C_ScTHI20-like"/>
    <property type="match status" value="1"/>
</dbReference>
<gene>
    <name evidence="3" type="ORF">EIP91_008714</name>
</gene>
<feature type="domain" description="Thiaminase-2/PQQC" evidence="1">
    <location>
        <begin position="345"/>
        <end position="554"/>
    </location>
</feature>
<evidence type="ECO:0000259" key="2">
    <source>
        <dbReference type="Pfam" id="PF08543"/>
    </source>
</evidence>
<evidence type="ECO:0000259" key="1">
    <source>
        <dbReference type="Pfam" id="PF03070"/>
    </source>
</evidence>
<proteinExistence type="predicted"/>
<evidence type="ECO:0000313" key="3">
    <source>
        <dbReference type="EMBL" id="TCD61246.1"/>
    </source>
</evidence>
<dbReference type="InterPro" id="IPR016084">
    <property type="entry name" value="Haem_Oase-like_multi-hlx"/>
</dbReference>
<reference evidence="3 4" key="1">
    <citation type="submission" date="2018-11" db="EMBL/GenBank/DDBJ databases">
        <title>Genome assembly of Steccherinum ochraceum LE-BIN_3174, the white-rot fungus of the Steccherinaceae family (The Residual Polyporoid clade, Polyporales, Basidiomycota).</title>
        <authorList>
            <person name="Fedorova T.V."/>
            <person name="Glazunova O.A."/>
            <person name="Landesman E.O."/>
            <person name="Moiseenko K.V."/>
            <person name="Psurtseva N.V."/>
            <person name="Savinova O.S."/>
            <person name="Shakhova N.V."/>
            <person name="Tyazhelova T.V."/>
            <person name="Vasina D.V."/>
        </authorList>
    </citation>
    <scope>NUCLEOTIDE SEQUENCE [LARGE SCALE GENOMIC DNA]</scope>
    <source>
        <strain evidence="3 4">LE-BIN_3174</strain>
    </source>
</reference>
<dbReference type="PANTHER" id="PTHR20858:SF17">
    <property type="entry name" value="HYDROXYMETHYLPYRIMIDINE_PHOSPHOMETHYLPYRIMIDINE KINASE THI20-RELATED"/>
    <property type="match status" value="1"/>
</dbReference>
<dbReference type="EMBL" id="RWJN01000488">
    <property type="protein sequence ID" value="TCD61246.1"/>
    <property type="molecule type" value="Genomic_DNA"/>
</dbReference>
<accession>A0A4R0R4R4</accession>
<dbReference type="PANTHER" id="PTHR20858">
    <property type="entry name" value="PHOSPHOMETHYLPYRIMIDINE KINASE"/>
    <property type="match status" value="1"/>
</dbReference>
<organism evidence="3 4">
    <name type="scientific">Steccherinum ochraceum</name>
    <dbReference type="NCBI Taxonomy" id="92696"/>
    <lineage>
        <taxon>Eukaryota</taxon>
        <taxon>Fungi</taxon>
        <taxon>Dikarya</taxon>
        <taxon>Basidiomycota</taxon>
        <taxon>Agaricomycotina</taxon>
        <taxon>Agaricomycetes</taxon>
        <taxon>Polyporales</taxon>
        <taxon>Steccherinaceae</taxon>
        <taxon>Steccherinum</taxon>
    </lineage>
</organism>
<dbReference type="InterPro" id="IPR004399">
    <property type="entry name" value="HMP/HMP-P_kinase_dom"/>
</dbReference>
<dbReference type="Pfam" id="PF03070">
    <property type="entry name" value="TENA_THI-4"/>
    <property type="match status" value="1"/>
</dbReference>
<dbReference type="SUPFAM" id="SSF53613">
    <property type="entry name" value="Ribokinase-like"/>
    <property type="match status" value="1"/>
</dbReference>
<dbReference type="Pfam" id="PF08543">
    <property type="entry name" value="Phos_pyr_kin"/>
    <property type="match status" value="2"/>
</dbReference>